<proteinExistence type="predicted"/>
<reference evidence="3 4" key="1">
    <citation type="submission" date="2019-08" db="EMBL/GenBank/DDBJ databases">
        <title>In-depth cultivation of the pig gut microbiome towards novel bacterial diversity and tailored functional studies.</title>
        <authorList>
            <person name="Wylensek D."/>
            <person name="Hitch T.C.A."/>
            <person name="Clavel T."/>
        </authorList>
    </citation>
    <scope>NUCLEOTIDE SEQUENCE [LARGE SCALE GENOMIC DNA]</scope>
    <source>
        <strain evidence="4">WCA-380-WT-3B3</strain>
    </source>
</reference>
<dbReference type="Gene3D" id="3.10.180.10">
    <property type="entry name" value="2,3-Dihydroxybiphenyl 1,2-Dioxygenase, domain 1"/>
    <property type="match status" value="1"/>
</dbReference>
<dbReference type="SUPFAM" id="SSF54593">
    <property type="entry name" value="Glyoxalase/Bleomycin resistance protein/Dihydroxybiphenyl dioxygenase"/>
    <property type="match status" value="1"/>
</dbReference>
<accession>A0A6I2UWD0</accession>
<evidence type="ECO:0000259" key="2">
    <source>
        <dbReference type="PROSITE" id="PS51819"/>
    </source>
</evidence>
<keyword evidence="1" id="KW-0479">Metal-binding</keyword>
<dbReference type="InterPro" id="IPR029068">
    <property type="entry name" value="Glyas_Bleomycin-R_OHBP_Dase"/>
</dbReference>
<dbReference type="AlphaFoldDB" id="A0A6I2UWD0"/>
<organism evidence="3 4">
    <name type="scientific">Selenomonas montiformis</name>
    <dbReference type="NCBI Taxonomy" id="2652285"/>
    <lineage>
        <taxon>Bacteria</taxon>
        <taxon>Bacillati</taxon>
        <taxon>Bacillota</taxon>
        <taxon>Negativicutes</taxon>
        <taxon>Selenomonadales</taxon>
        <taxon>Selenomonadaceae</taxon>
        <taxon>Selenomonas</taxon>
    </lineage>
</organism>
<dbReference type="InterPro" id="IPR037523">
    <property type="entry name" value="VOC_core"/>
</dbReference>
<keyword evidence="4" id="KW-1185">Reference proteome</keyword>
<protein>
    <submittedName>
        <fullName evidence="3">VOC family protein</fullName>
    </submittedName>
</protein>
<dbReference type="GO" id="GO:0046872">
    <property type="term" value="F:metal ion binding"/>
    <property type="evidence" value="ECO:0007669"/>
    <property type="project" value="UniProtKB-KW"/>
</dbReference>
<dbReference type="CDD" id="cd07253">
    <property type="entry name" value="GLOD5"/>
    <property type="match status" value="1"/>
</dbReference>
<dbReference type="InterPro" id="IPR018146">
    <property type="entry name" value="Glyoxalase_1_CS"/>
</dbReference>
<comment type="caution">
    <text evidence="3">The sequence shown here is derived from an EMBL/GenBank/DDBJ whole genome shotgun (WGS) entry which is preliminary data.</text>
</comment>
<evidence type="ECO:0000313" key="4">
    <source>
        <dbReference type="Proteomes" id="UP000430222"/>
    </source>
</evidence>
<evidence type="ECO:0000313" key="3">
    <source>
        <dbReference type="EMBL" id="MSV24354.1"/>
    </source>
</evidence>
<dbReference type="EMBL" id="VUNL01000003">
    <property type="protein sequence ID" value="MSV24354.1"/>
    <property type="molecule type" value="Genomic_DNA"/>
</dbReference>
<dbReference type="PANTHER" id="PTHR21366">
    <property type="entry name" value="GLYOXALASE FAMILY PROTEIN"/>
    <property type="match status" value="1"/>
</dbReference>
<gene>
    <name evidence="3" type="ORF">FYJ78_03970</name>
</gene>
<name>A0A6I2UWD0_9FIRM</name>
<dbReference type="PROSITE" id="PS51819">
    <property type="entry name" value="VOC"/>
    <property type="match status" value="1"/>
</dbReference>
<dbReference type="PROSITE" id="PS00934">
    <property type="entry name" value="GLYOXALASE_I_1"/>
    <property type="match status" value="1"/>
</dbReference>
<dbReference type="Pfam" id="PF00903">
    <property type="entry name" value="Glyoxalase"/>
    <property type="match status" value="1"/>
</dbReference>
<feature type="domain" description="VOC" evidence="2">
    <location>
        <begin position="27"/>
        <end position="147"/>
    </location>
</feature>
<dbReference type="PANTHER" id="PTHR21366:SF14">
    <property type="entry name" value="GLYOXALASE DOMAIN-CONTAINING PROTEIN 5"/>
    <property type="match status" value="1"/>
</dbReference>
<dbReference type="Proteomes" id="UP000430222">
    <property type="component" value="Unassembled WGS sequence"/>
</dbReference>
<dbReference type="GO" id="GO:0004462">
    <property type="term" value="F:lactoylglutathione lyase activity"/>
    <property type="evidence" value="ECO:0007669"/>
    <property type="project" value="InterPro"/>
</dbReference>
<dbReference type="InterPro" id="IPR050383">
    <property type="entry name" value="GlyoxalaseI/FosfomycinResist"/>
</dbReference>
<sequence length="152" mass="17200">MKEIQSLIDESFIVTSKRRKKTWKLDRVDHIAITVRNIDTSVDFYTRILGMEHEVGAGGRHALRFGQQKINLHSYKGEFQPAAKNPEYGSQDLCFIIDGAIESVKEEIASKGIEIIEGIVDRHGALGPMKSLYLRDPDGNLIELAEYGRKKK</sequence>
<dbReference type="InterPro" id="IPR004360">
    <property type="entry name" value="Glyas_Fos-R_dOase_dom"/>
</dbReference>
<evidence type="ECO:0000256" key="1">
    <source>
        <dbReference type="ARBA" id="ARBA00022723"/>
    </source>
</evidence>